<name>Q854T7_9CAUD</name>
<sequence length="112" mass="12012">MSAEFLDLEMPASVVNNHIDALAKVHTLALEWANQPTDHDEDTEAEIDCGIKILATLSQHGLADRSDVARSFGVHRFDRALAEIVSASSDSKGSGGAGVIGQRDETPSRRLT</sequence>
<keyword evidence="3" id="KW-1185">Reference proteome</keyword>
<dbReference type="RefSeq" id="NP_817740.1">
    <property type="nucleotide sequence ID" value="NC_004683.1"/>
</dbReference>
<organism evidence="2 3">
    <name type="scientific">Mycobacterium phage Che9c</name>
    <dbReference type="NCBI Taxonomy" id="2907832"/>
    <lineage>
        <taxon>Viruses</taxon>
        <taxon>Duplodnaviria</taxon>
        <taxon>Heunggongvirae</taxon>
        <taxon>Uroviricota</taxon>
        <taxon>Caudoviricetes</taxon>
        <taxon>Chenonavirus</taxon>
        <taxon>Chenonavirus Che9c</taxon>
    </lineage>
</organism>
<evidence type="ECO:0000313" key="2">
    <source>
        <dbReference type="EMBL" id="AAN12621.1"/>
    </source>
</evidence>
<feature type="region of interest" description="Disordered" evidence="1">
    <location>
        <begin position="87"/>
        <end position="112"/>
    </location>
</feature>
<feature type="compositionally biased region" description="Basic and acidic residues" evidence="1">
    <location>
        <begin position="102"/>
        <end position="112"/>
    </location>
</feature>
<evidence type="ECO:0000256" key="1">
    <source>
        <dbReference type="SAM" id="MobiDB-lite"/>
    </source>
</evidence>
<proteinExistence type="predicted"/>
<evidence type="ECO:0000313" key="3">
    <source>
        <dbReference type="Proteomes" id="UP000000967"/>
    </source>
</evidence>
<reference evidence="2 3" key="1">
    <citation type="journal article" date="2003" name="Cell">
        <title>Origins of highly mosaic mycobacteriophage genomes.</title>
        <authorList>
            <person name="Pedulla M.L."/>
            <person name="Ford M.E."/>
            <person name="Houtz J.M."/>
            <person name="Karthikeyan T."/>
            <person name="Wadsworth C."/>
            <person name="Lewis J.A."/>
            <person name="Jacobs-Sera D."/>
            <person name="Falbo J."/>
            <person name="Gross J."/>
            <person name="Pannunzio N.R."/>
            <person name="Brucker W."/>
            <person name="Kumar V."/>
            <person name="Kandasamy J."/>
            <person name="Keenan L."/>
            <person name="Bardarov S."/>
            <person name="Kriakov J."/>
            <person name="Lawrence J.G."/>
            <person name="Jacobs W.R. Jr."/>
            <person name="Hendrix R.W."/>
            <person name="Hatfull G.F."/>
        </authorList>
    </citation>
    <scope>NUCLEOTIDE SEQUENCE</scope>
</reference>
<accession>Q854T7</accession>
<dbReference type="EMBL" id="AY129333">
    <property type="protein sequence ID" value="AAN12621.1"/>
    <property type="molecule type" value="Genomic_DNA"/>
</dbReference>
<gene>
    <name evidence="2" type="primary">63</name>
    <name evidence="2" type="ORF">PBI_CHE9C_63</name>
</gene>
<protein>
    <submittedName>
        <fullName evidence="2">Uncharacterized protein</fullName>
    </submittedName>
</protein>
<dbReference type="Proteomes" id="UP000000967">
    <property type="component" value="Segment"/>
</dbReference>
<dbReference type="KEGG" id="vg:1259365"/>